<sequence>MKAVVTGGAGFIGSHLAEALAAEGMTVHVIDNLSTGRPDYVPASVTMHNLDIRSEEARQLIVSIRPDIVFHQAAQVDVQRSVRDPDFDASINIAGTANMLQACAQAAVNKIVYASSCAVYGDLQEALIEEHHRTEPISFYGISKLTPESYIRLFHRLYGLGYTILRYANVYGPRQTPKGEGGVVAIFLDRIGKGLPLIVYGDGNQTRDFVYVKDVVRANVAAAKRGDGQIVQVGTAVPTSIDELVAKLRDIHGAELAVEYRQERPGDIKHSCLSKAKAGSVLAWQPHYDLYCGLKETYRYVMGQTGP</sequence>
<keyword evidence="4" id="KW-1185">Reference proteome</keyword>
<dbReference type="EMBL" id="JXAK01000007">
    <property type="protein sequence ID" value="KIL41617.1"/>
    <property type="molecule type" value="Genomic_DNA"/>
</dbReference>
<dbReference type="InterPro" id="IPR036291">
    <property type="entry name" value="NAD(P)-bd_dom_sf"/>
</dbReference>
<evidence type="ECO:0000313" key="3">
    <source>
        <dbReference type="EMBL" id="KIL41617.1"/>
    </source>
</evidence>
<proteinExistence type="inferred from homology"/>
<protein>
    <submittedName>
        <fullName evidence="3">UDP-glucose 4-epimerase</fullName>
    </submittedName>
</protein>
<dbReference type="Pfam" id="PF01370">
    <property type="entry name" value="Epimerase"/>
    <property type="match status" value="1"/>
</dbReference>
<dbReference type="RefSeq" id="WP_041046448.1">
    <property type="nucleotide sequence ID" value="NZ_JXAK01000007.1"/>
</dbReference>
<name>A0ABR5AL20_9BACL</name>
<feature type="domain" description="NAD-dependent epimerase/dehydratase" evidence="2">
    <location>
        <begin position="4"/>
        <end position="234"/>
    </location>
</feature>
<evidence type="ECO:0000313" key="4">
    <source>
        <dbReference type="Proteomes" id="UP000031967"/>
    </source>
</evidence>
<dbReference type="SUPFAM" id="SSF51735">
    <property type="entry name" value="NAD(P)-binding Rossmann-fold domains"/>
    <property type="match status" value="1"/>
</dbReference>
<gene>
    <name evidence="3" type="ORF">SD70_05670</name>
</gene>
<organism evidence="3 4">
    <name type="scientific">Gordoniibacillus kamchatkensis</name>
    <dbReference type="NCBI Taxonomy" id="1590651"/>
    <lineage>
        <taxon>Bacteria</taxon>
        <taxon>Bacillati</taxon>
        <taxon>Bacillota</taxon>
        <taxon>Bacilli</taxon>
        <taxon>Bacillales</taxon>
        <taxon>Paenibacillaceae</taxon>
        <taxon>Gordoniibacillus</taxon>
    </lineage>
</organism>
<dbReference type="InterPro" id="IPR001509">
    <property type="entry name" value="Epimerase_deHydtase"/>
</dbReference>
<comment type="caution">
    <text evidence="3">The sequence shown here is derived from an EMBL/GenBank/DDBJ whole genome shotgun (WGS) entry which is preliminary data.</text>
</comment>
<dbReference type="Gene3D" id="3.40.50.720">
    <property type="entry name" value="NAD(P)-binding Rossmann-like Domain"/>
    <property type="match status" value="1"/>
</dbReference>
<dbReference type="PANTHER" id="PTHR43000">
    <property type="entry name" value="DTDP-D-GLUCOSE 4,6-DEHYDRATASE-RELATED"/>
    <property type="match status" value="1"/>
</dbReference>
<dbReference type="Gene3D" id="3.90.25.10">
    <property type="entry name" value="UDP-galactose 4-epimerase, domain 1"/>
    <property type="match status" value="1"/>
</dbReference>
<reference evidence="3 4" key="1">
    <citation type="submission" date="2014-12" db="EMBL/GenBank/DDBJ databases">
        <title>Draft genome sequence of Paenibacillus kamchatkensis strain B-2647.</title>
        <authorList>
            <person name="Karlyshev A.V."/>
            <person name="Kudryashova E.B."/>
        </authorList>
    </citation>
    <scope>NUCLEOTIDE SEQUENCE [LARGE SCALE GENOMIC DNA]</scope>
    <source>
        <strain evidence="3 4">VKM B-2647</strain>
    </source>
</reference>
<evidence type="ECO:0000259" key="2">
    <source>
        <dbReference type="Pfam" id="PF01370"/>
    </source>
</evidence>
<accession>A0ABR5AL20</accession>
<comment type="similarity">
    <text evidence="1">Belongs to the NAD(P)-dependent epimerase/dehydratase family.</text>
</comment>
<dbReference type="Proteomes" id="UP000031967">
    <property type="component" value="Unassembled WGS sequence"/>
</dbReference>
<evidence type="ECO:0000256" key="1">
    <source>
        <dbReference type="ARBA" id="ARBA00007637"/>
    </source>
</evidence>